<dbReference type="InterPro" id="IPR007219">
    <property type="entry name" value="XnlR_reg_dom"/>
</dbReference>
<reference evidence="5 6" key="1">
    <citation type="submission" date="2020-03" db="EMBL/GenBank/DDBJ databases">
        <title>Draft Genome Sequence of Cudoniella acicularis.</title>
        <authorList>
            <person name="Buettner E."/>
            <person name="Kellner H."/>
        </authorList>
    </citation>
    <scope>NUCLEOTIDE SEQUENCE [LARGE SCALE GENOMIC DNA]</scope>
    <source>
        <strain evidence="5 6">DSM 108380</strain>
    </source>
</reference>
<feature type="region of interest" description="Disordered" evidence="3">
    <location>
        <begin position="153"/>
        <end position="179"/>
    </location>
</feature>
<feature type="domain" description="Zn(2)-C6 fungal-type" evidence="4">
    <location>
        <begin position="53"/>
        <end position="84"/>
    </location>
</feature>
<dbReference type="SUPFAM" id="SSF57701">
    <property type="entry name" value="Zn2/Cys6 DNA-binding domain"/>
    <property type="match status" value="1"/>
</dbReference>
<keyword evidence="6" id="KW-1185">Reference proteome</keyword>
<dbReference type="Proteomes" id="UP000566819">
    <property type="component" value="Unassembled WGS sequence"/>
</dbReference>
<dbReference type="GO" id="GO:0003677">
    <property type="term" value="F:DNA binding"/>
    <property type="evidence" value="ECO:0007669"/>
    <property type="project" value="InterPro"/>
</dbReference>
<dbReference type="InterPro" id="IPR050797">
    <property type="entry name" value="Carb_Metab_Trans_Reg"/>
</dbReference>
<organism evidence="5 6">
    <name type="scientific">Cudoniella acicularis</name>
    <dbReference type="NCBI Taxonomy" id="354080"/>
    <lineage>
        <taxon>Eukaryota</taxon>
        <taxon>Fungi</taxon>
        <taxon>Dikarya</taxon>
        <taxon>Ascomycota</taxon>
        <taxon>Pezizomycotina</taxon>
        <taxon>Leotiomycetes</taxon>
        <taxon>Helotiales</taxon>
        <taxon>Tricladiaceae</taxon>
        <taxon>Cudoniella</taxon>
    </lineage>
</organism>
<evidence type="ECO:0000313" key="6">
    <source>
        <dbReference type="Proteomes" id="UP000566819"/>
    </source>
</evidence>
<protein>
    <recommendedName>
        <fullName evidence="4">Zn(2)-C6 fungal-type domain-containing protein</fullName>
    </recommendedName>
</protein>
<dbReference type="AlphaFoldDB" id="A0A8H4R814"/>
<dbReference type="GO" id="GO:0008270">
    <property type="term" value="F:zinc ion binding"/>
    <property type="evidence" value="ECO:0007669"/>
    <property type="project" value="InterPro"/>
</dbReference>
<evidence type="ECO:0000259" key="4">
    <source>
        <dbReference type="PROSITE" id="PS50048"/>
    </source>
</evidence>
<evidence type="ECO:0000256" key="3">
    <source>
        <dbReference type="SAM" id="MobiDB-lite"/>
    </source>
</evidence>
<sequence>MDSHSHPQPHPHPHAHNGFAQPSLSPTDFYNGLELTPSLQPGPRSYKSRKYRPCDFCRARQVACKIDITPPCQLCSSHGRQCTFVERPKKKRRPNASNGETSGAGASGTTAEIQGEMQRTSLTCAAVSPAPMQHFDVSTNQLSPGFIAQYNHDGSFNGLPSNDGLESQSSPNQMHQLGQDGSPLYNMDPYLQMMTGSARIRPLDSQSTRSARFIGETGESNPYLLRHYNYDENDECTISKLTYRRIKSASNQNGLSPEKGEPPVVFMLADDSLAQKGEPRVEDEVLAKARSDISSMFTEQEALRLIGLFFRFVYPYFPILCKSEIFPNGAISPTILHVLPMSLLSAMYATALPFMLYDDLLATTIVHSPPPAHQLFRISWISVTQELHTPRLATLQACLLLLQRAPTNRYTTDTPWKTSLVGWSVSLAQTLGLTRECSDWTTLPTWEITLRKRLWYGVFIMDKWASLGAGMPSHIRSDDFDVLPLIDADLEPPSLDTTSSSIPGFLEPEADTNHFRLLSELTLILGDIMDSYYTLRASQRTAKDFNYSLDLARPLRSRLKAWNDSLPPSLALRQPERLDSRGMARLSGNPSLSLAYIVATMTLFRALLRPLENLSNSEEEDQRIVMSRGAVRTGAKECAKEVVEFVENLGRGALDAFWHSWSRANFAIASSFLMQLLVTSESEAESQEINDLVTRWRWAMRVGSGSNGSGLMSLGLLRLSIFDSIIDYEAVLDFMLSGLSGISLRELSSPKLDLMIFNNLAASTFFAASALAAPWPAPYKVGSISLNPALIDKRQTSGYVPFQTYCGPGPDCPTSCGSNYIQCGSTDGDLHCFDPTNNESCCPDGNGNSCQDGYYCTQDTVGETWCCPEGMDLDSCAAAYGLLDTLQSENLEPTGSSYTASTFTTQPSAYTTLHQSHRPTYTLPPSIYALPSPPDRASRHKHHKPSTYTPTSSSTYVPGSSTYTPSSNSSYPTSPIYTAPTTSIYIPSSPIYTNSSSNYTSSSIYSYPTASVYTPSSSSSSATPTTSPYGYDIPPVYTSSGIWLKLLGLYNTSNLHFLFIINGFFNLQHNIIDRLSNFRNHFLPSIHSTCNLSRLQHNVSIPNLFHNNLLSAFQYNGFLVNI</sequence>
<dbReference type="EMBL" id="JAAMPI010001407">
    <property type="protein sequence ID" value="KAF4625339.1"/>
    <property type="molecule type" value="Genomic_DNA"/>
</dbReference>
<name>A0A8H4R814_9HELO</name>
<evidence type="ECO:0000256" key="1">
    <source>
        <dbReference type="ARBA" id="ARBA00022723"/>
    </source>
</evidence>
<evidence type="ECO:0000313" key="5">
    <source>
        <dbReference type="EMBL" id="KAF4625339.1"/>
    </source>
</evidence>
<dbReference type="Pfam" id="PF04082">
    <property type="entry name" value="Fungal_trans"/>
    <property type="match status" value="1"/>
</dbReference>
<dbReference type="SMART" id="SM00906">
    <property type="entry name" value="Fungal_trans"/>
    <property type="match status" value="1"/>
</dbReference>
<feature type="compositionally biased region" description="Low complexity" evidence="3">
    <location>
        <begin position="946"/>
        <end position="971"/>
    </location>
</feature>
<dbReference type="SMART" id="SM00066">
    <property type="entry name" value="GAL4"/>
    <property type="match status" value="1"/>
</dbReference>
<dbReference type="PROSITE" id="PS50048">
    <property type="entry name" value="ZN2_CY6_FUNGAL_2"/>
    <property type="match status" value="1"/>
</dbReference>
<dbReference type="PANTHER" id="PTHR31668">
    <property type="entry name" value="GLUCOSE TRANSPORT TRANSCRIPTION REGULATOR RGT1-RELATED-RELATED"/>
    <property type="match status" value="1"/>
</dbReference>
<feature type="compositionally biased region" description="Polar residues" evidence="3">
    <location>
        <begin position="153"/>
        <end position="176"/>
    </location>
</feature>
<dbReference type="GO" id="GO:0000981">
    <property type="term" value="F:DNA-binding transcription factor activity, RNA polymerase II-specific"/>
    <property type="evidence" value="ECO:0007669"/>
    <property type="project" value="InterPro"/>
</dbReference>
<dbReference type="InterPro" id="IPR036864">
    <property type="entry name" value="Zn2-C6_fun-type_DNA-bd_sf"/>
</dbReference>
<comment type="caution">
    <text evidence="5">The sequence shown here is derived from an EMBL/GenBank/DDBJ whole genome shotgun (WGS) entry which is preliminary data.</text>
</comment>
<proteinExistence type="predicted"/>
<dbReference type="GO" id="GO:0001080">
    <property type="term" value="P:nitrogen catabolite activation of transcription from RNA polymerase II promoter"/>
    <property type="evidence" value="ECO:0007669"/>
    <property type="project" value="TreeGrafter"/>
</dbReference>
<evidence type="ECO:0000256" key="2">
    <source>
        <dbReference type="ARBA" id="ARBA00023242"/>
    </source>
</evidence>
<keyword evidence="2" id="KW-0539">Nucleus</keyword>
<dbReference type="CDD" id="cd12148">
    <property type="entry name" value="fungal_TF_MHR"/>
    <property type="match status" value="1"/>
</dbReference>
<dbReference type="PROSITE" id="PS00463">
    <property type="entry name" value="ZN2_CY6_FUNGAL_1"/>
    <property type="match status" value="1"/>
</dbReference>
<dbReference type="Gene3D" id="4.10.240.10">
    <property type="entry name" value="Zn(2)-C6 fungal-type DNA-binding domain"/>
    <property type="match status" value="1"/>
</dbReference>
<feature type="region of interest" description="Disordered" evidence="3">
    <location>
        <begin position="1"/>
        <end position="48"/>
    </location>
</feature>
<dbReference type="PANTHER" id="PTHR31668:SF4">
    <property type="entry name" value="TRANSCRIPTIONAL ACTIVATOR PROTEIN DAL81"/>
    <property type="match status" value="1"/>
</dbReference>
<dbReference type="GO" id="GO:0005634">
    <property type="term" value="C:nucleus"/>
    <property type="evidence" value="ECO:0007669"/>
    <property type="project" value="TreeGrafter"/>
</dbReference>
<gene>
    <name evidence="5" type="ORF">G7Y89_g12828</name>
</gene>
<feature type="compositionally biased region" description="Low complexity" evidence="3">
    <location>
        <begin position="95"/>
        <end position="109"/>
    </location>
</feature>
<keyword evidence="1" id="KW-0479">Metal-binding</keyword>
<dbReference type="InterPro" id="IPR001138">
    <property type="entry name" value="Zn2Cys6_DnaBD"/>
</dbReference>
<dbReference type="OrthoDB" id="408631at2759"/>
<feature type="region of interest" description="Disordered" evidence="3">
    <location>
        <begin position="86"/>
        <end position="109"/>
    </location>
</feature>
<feature type="region of interest" description="Disordered" evidence="3">
    <location>
        <begin position="922"/>
        <end position="971"/>
    </location>
</feature>
<dbReference type="CDD" id="cd00067">
    <property type="entry name" value="GAL4"/>
    <property type="match status" value="1"/>
</dbReference>
<accession>A0A8H4R814</accession>
<dbReference type="GO" id="GO:0006351">
    <property type="term" value="P:DNA-templated transcription"/>
    <property type="evidence" value="ECO:0007669"/>
    <property type="project" value="InterPro"/>
</dbReference>